<evidence type="ECO:0000256" key="2">
    <source>
        <dbReference type="ARBA" id="ARBA00001966"/>
    </source>
</evidence>
<evidence type="ECO:0000256" key="5">
    <source>
        <dbReference type="ARBA" id="ARBA00011771"/>
    </source>
</evidence>
<dbReference type="Gene3D" id="3.40.50.700">
    <property type="entry name" value="NADH:ubiquinone oxidoreductase-like, 20kDa subunit"/>
    <property type="match status" value="1"/>
</dbReference>
<keyword evidence="6 13" id="KW-0004">4Fe-4S</keyword>
<evidence type="ECO:0000259" key="15">
    <source>
        <dbReference type="Pfam" id="PF14720"/>
    </source>
</evidence>
<dbReference type="AlphaFoldDB" id="A0A9D2KBC7"/>
<gene>
    <name evidence="16" type="ORF">H9804_01755</name>
</gene>
<dbReference type="GO" id="GO:0008901">
    <property type="term" value="F:ferredoxin hydrogenase activity"/>
    <property type="evidence" value="ECO:0007669"/>
    <property type="project" value="InterPro"/>
</dbReference>
<feature type="binding site" evidence="13">
    <location>
        <position position="317"/>
    </location>
    <ligand>
        <name>[3Fe-4S] cluster</name>
        <dbReference type="ChEBI" id="CHEBI:21137"/>
    </ligand>
</feature>
<dbReference type="PIRSF" id="PIRSF000310">
    <property type="entry name" value="NiFe_hyd_ssu"/>
    <property type="match status" value="1"/>
</dbReference>
<dbReference type="GO" id="GO:0030313">
    <property type="term" value="C:cell envelope"/>
    <property type="evidence" value="ECO:0007669"/>
    <property type="project" value="UniProtKB-SubCell"/>
</dbReference>
<proteinExistence type="inferred from homology"/>
<reference evidence="16" key="1">
    <citation type="journal article" date="2021" name="PeerJ">
        <title>Extensive microbial diversity within the chicken gut microbiome revealed by metagenomics and culture.</title>
        <authorList>
            <person name="Gilroy R."/>
            <person name="Ravi A."/>
            <person name="Getino M."/>
            <person name="Pursley I."/>
            <person name="Horton D.L."/>
            <person name="Alikhan N.F."/>
            <person name="Baker D."/>
            <person name="Gharbi K."/>
            <person name="Hall N."/>
            <person name="Watson M."/>
            <person name="Adriaenssens E.M."/>
            <person name="Foster-Nyarko E."/>
            <person name="Jarju S."/>
            <person name="Secka A."/>
            <person name="Antonio M."/>
            <person name="Oren A."/>
            <person name="Chaudhuri R.R."/>
            <person name="La Ragione R."/>
            <person name="Hildebrand F."/>
            <person name="Pallen M.J."/>
        </authorList>
    </citation>
    <scope>NUCLEOTIDE SEQUENCE</scope>
    <source>
        <strain evidence="16">ChiW4-1371</strain>
    </source>
</reference>
<dbReference type="PRINTS" id="PR00614">
    <property type="entry name" value="NIHGNASESMLL"/>
</dbReference>
<dbReference type="GO" id="GO:0009061">
    <property type="term" value="P:anaerobic respiration"/>
    <property type="evidence" value="ECO:0007669"/>
    <property type="project" value="TreeGrafter"/>
</dbReference>
<feature type="binding site" evidence="13">
    <location>
        <position position="286"/>
    </location>
    <ligand>
        <name>[4Fe-4S] cluster</name>
        <dbReference type="ChEBI" id="CHEBI:49883"/>
        <label>2</label>
    </ligand>
</feature>
<evidence type="ECO:0000256" key="10">
    <source>
        <dbReference type="ARBA" id="ARBA00023004"/>
    </source>
</evidence>
<comment type="subunit">
    <text evidence="5">Heterodimer of a large and a small subunit.</text>
</comment>
<evidence type="ECO:0000313" key="17">
    <source>
        <dbReference type="Proteomes" id="UP000824176"/>
    </source>
</evidence>
<dbReference type="InterPro" id="IPR037024">
    <property type="entry name" value="NiFe_Hase_small_N_sf"/>
</dbReference>
<comment type="cofactor">
    <cofactor evidence="2">
        <name>[4Fe-4S] cluster</name>
        <dbReference type="ChEBI" id="CHEBI:49883"/>
    </cofactor>
</comment>
<name>A0A9D2KBC7_9BACT</name>
<keyword evidence="11 13" id="KW-0411">Iron-sulfur</keyword>
<dbReference type="InterPro" id="IPR027394">
    <property type="entry name" value="Cytochrome-c3_hydrogenase_C"/>
</dbReference>
<evidence type="ECO:0000256" key="3">
    <source>
        <dbReference type="ARBA" id="ARBA00004196"/>
    </source>
</evidence>
<keyword evidence="12 13" id="KW-0003">3Fe-4S</keyword>
<dbReference type="InterPro" id="IPR019546">
    <property type="entry name" value="TAT_signal_bac_arc"/>
</dbReference>
<feature type="binding site" evidence="13">
    <location>
        <position position="295"/>
    </location>
    <ligand>
        <name>[3Fe-4S] cluster</name>
        <dbReference type="ChEBI" id="CHEBI:21137"/>
    </ligand>
</feature>
<comment type="cofactor">
    <cofactor evidence="1">
        <name>[3Fe-4S] cluster</name>
        <dbReference type="ChEBI" id="CHEBI:21137"/>
    </cofactor>
</comment>
<dbReference type="Gene3D" id="4.10.480.10">
    <property type="entry name" value="Cytochrome-c3 hydrogenase, C-terminal domain"/>
    <property type="match status" value="1"/>
</dbReference>
<evidence type="ECO:0000256" key="4">
    <source>
        <dbReference type="ARBA" id="ARBA00006605"/>
    </source>
</evidence>
<evidence type="ECO:0000256" key="9">
    <source>
        <dbReference type="ARBA" id="ARBA00023002"/>
    </source>
</evidence>
<evidence type="ECO:0000313" key="16">
    <source>
        <dbReference type="EMBL" id="HIZ88642.1"/>
    </source>
</evidence>
<comment type="subcellular location">
    <subcellularLocation>
        <location evidence="3">Cell envelope</location>
    </subcellularLocation>
</comment>
<dbReference type="GO" id="GO:0051538">
    <property type="term" value="F:3 iron, 4 sulfur cluster binding"/>
    <property type="evidence" value="ECO:0007669"/>
    <property type="project" value="UniProtKB-KW"/>
</dbReference>
<feature type="binding site" evidence="13">
    <location>
        <position position="200"/>
    </location>
    <ligand>
        <name>[4Fe-4S] cluster</name>
        <dbReference type="ChEBI" id="CHEBI:49883"/>
        <label>1</label>
    </ligand>
</feature>
<comment type="caution">
    <text evidence="16">The sequence shown here is derived from an EMBL/GenBank/DDBJ whole genome shotgun (WGS) entry which is preliminary data.</text>
</comment>
<dbReference type="PANTHER" id="PTHR30013:SF7">
    <property type="entry name" value="HYDROGENASE-2 SMALL CHAIN"/>
    <property type="match status" value="1"/>
</dbReference>
<evidence type="ECO:0000256" key="7">
    <source>
        <dbReference type="ARBA" id="ARBA00022723"/>
    </source>
</evidence>
<dbReference type="InterPro" id="IPR037148">
    <property type="entry name" value="NiFe-Hase_small_C_sf"/>
</dbReference>
<dbReference type="Pfam" id="PF14720">
    <property type="entry name" value="NiFe_hyd_SSU_C"/>
    <property type="match status" value="1"/>
</dbReference>
<accession>A0A9D2KBC7</accession>
<feature type="binding site" evidence="13">
    <location>
        <position position="58"/>
    </location>
    <ligand>
        <name>[4Fe-4S] cluster</name>
        <dbReference type="ChEBI" id="CHEBI:49883"/>
        <label>1</label>
    </ligand>
</feature>
<feature type="binding site" evidence="13">
    <location>
        <position position="61"/>
    </location>
    <ligand>
        <name>[4Fe-4S] cluster</name>
        <dbReference type="ChEBI" id="CHEBI:49883"/>
        <label>1</label>
    </ligand>
</feature>
<feature type="binding site" evidence="13">
    <location>
        <position position="255"/>
    </location>
    <ligand>
        <name>[4Fe-4S] cluster</name>
        <dbReference type="ChEBI" id="CHEBI:49883"/>
        <label>2</label>
    </ligand>
</feature>
<organism evidence="16 17">
    <name type="scientific">Candidatus Mucispirillum faecigallinarum</name>
    <dbReference type="NCBI Taxonomy" id="2838699"/>
    <lineage>
        <taxon>Bacteria</taxon>
        <taxon>Pseudomonadati</taxon>
        <taxon>Deferribacterota</taxon>
        <taxon>Deferribacteres</taxon>
        <taxon>Deferribacterales</taxon>
        <taxon>Mucispirillaceae</taxon>
        <taxon>Mucispirillum</taxon>
    </lineage>
</organism>
<dbReference type="GO" id="GO:0046872">
    <property type="term" value="F:metal ion binding"/>
    <property type="evidence" value="ECO:0007669"/>
    <property type="project" value="UniProtKB-KW"/>
</dbReference>
<dbReference type="Pfam" id="PF01058">
    <property type="entry name" value="Oxidored_q6"/>
    <property type="match status" value="1"/>
</dbReference>
<dbReference type="NCBIfam" id="TIGR00391">
    <property type="entry name" value="hydA"/>
    <property type="match status" value="1"/>
</dbReference>
<evidence type="ECO:0000256" key="6">
    <source>
        <dbReference type="ARBA" id="ARBA00022485"/>
    </source>
</evidence>
<dbReference type="SUPFAM" id="SSF56770">
    <property type="entry name" value="HydA/Nqo6-like"/>
    <property type="match status" value="1"/>
</dbReference>
<dbReference type="NCBIfam" id="TIGR01409">
    <property type="entry name" value="TAT_signal_seq"/>
    <property type="match status" value="1"/>
</dbReference>
<dbReference type="GO" id="GO:0051539">
    <property type="term" value="F:4 iron, 4 sulfur cluster binding"/>
    <property type="evidence" value="ECO:0007669"/>
    <property type="project" value="UniProtKB-KW"/>
</dbReference>
<evidence type="ECO:0000256" key="11">
    <source>
        <dbReference type="ARBA" id="ARBA00023014"/>
    </source>
</evidence>
<feature type="domain" description="NADH:ubiquinone oxidoreductase-like 20kDa subunit" evidence="14">
    <location>
        <begin position="58"/>
        <end position="213"/>
    </location>
</feature>
<evidence type="ECO:0000256" key="1">
    <source>
        <dbReference type="ARBA" id="ARBA00001927"/>
    </source>
</evidence>
<feature type="binding site" evidence="13">
    <location>
        <position position="314"/>
    </location>
    <ligand>
        <name>[3Fe-4S] cluster</name>
        <dbReference type="ChEBI" id="CHEBI:21137"/>
    </ligand>
</feature>
<sequence>MIERSLLSAGISRRDFMKTVSTATAIMGLPVAMAEEVVAQAGKEDNRPPVIWLHFQECTGCSEALLRANHPSIAEVVLDIINLEYQETLMAGAGDQAEEALHNAIKKHAGNYILVVEGSIPTADMDVCCKIANKTALQSFKEAAEKAAVVVSLGACATSGGIVAIEPNPTKAKGVLEILLDDMKWSEADISAKYLSIPGCPPNPYNVLSVILYFATFGKLPEKGPKIPPKNNLSVRDELAHRPTFAYGRLIHEHCERRPHFDAGRFVREFGDDGHKNGYCLYHMGCKGPETYANCSIIHFNDGAAWPIGNGSPCIGCTEGSVLFKDSIFSLAKVAQPKPASPINETQGRGKESSVAQAAVVGGLVGAAIGAGAVFATKLPKEPEDENK</sequence>
<keyword evidence="8" id="KW-0732">Signal</keyword>
<dbReference type="GO" id="GO:0044569">
    <property type="term" value="C:[Ni-Fe] hydrogenase complex"/>
    <property type="evidence" value="ECO:0007669"/>
    <property type="project" value="TreeGrafter"/>
</dbReference>
<keyword evidence="9" id="KW-0560">Oxidoreductase</keyword>
<evidence type="ECO:0000259" key="14">
    <source>
        <dbReference type="Pfam" id="PF01058"/>
    </source>
</evidence>
<evidence type="ECO:0000256" key="12">
    <source>
        <dbReference type="ARBA" id="ARBA00023291"/>
    </source>
</evidence>
<keyword evidence="7 13" id="KW-0479">Metal-binding</keyword>
<evidence type="ECO:0000256" key="13">
    <source>
        <dbReference type="PIRSR" id="PIRSR000310-1"/>
    </source>
</evidence>
<keyword evidence="10 13" id="KW-0408">Iron</keyword>
<comment type="similarity">
    <text evidence="4">Belongs to the [NiFe]/[NiFeSe] hydrogenase small subunit family.</text>
</comment>
<dbReference type="Proteomes" id="UP000824176">
    <property type="component" value="Unassembled WGS sequence"/>
</dbReference>
<feature type="domain" description="Cytochrome-c3 hydrogenase C-terminal" evidence="15">
    <location>
        <begin position="247"/>
        <end position="329"/>
    </location>
</feature>
<feature type="binding site" evidence="13">
    <location>
        <position position="156"/>
    </location>
    <ligand>
        <name>[4Fe-4S] cluster</name>
        <dbReference type="ChEBI" id="CHEBI:49883"/>
        <label>1</label>
    </ligand>
</feature>
<feature type="binding site" evidence="13">
    <location>
        <position position="280"/>
    </location>
    <ligand>
        <name>[4Fe-4S] cluster</name>
        <dbReference type="ChEBI" id="CHEBI:49883"/>
        <label>2</label>
    </ligand>
</feature>
<dbReference type="GO" id="GO:0009055">
    <property type="term" value="F:electron transfer activity"/>
    <property type="evidence" value="ECO:0007669"/>
    <property type="project" value="TreeGrafter"/>
</dbReference>
<dbReference type="PANTHER" id="PTHR30013">
    <property type="entry name" value="NIFE / NIFESE HYDROGENASE SMALL SUBUNIT FAMILY MEMBER"/>
    <property type="match status" value="1"/>
</dbReference>
<reference evidence="16" key="2">
    <citation type="submission" date="2021-04" db="EMBL/GenBank/DDBJ databases">
        <authorList>
            <person name="Gilroy R."/>
        </authorList>
    </citation>
    <scope>NUCLEOTIDE SEQUENCE</scope>
    <source>
        <strain evidence="16">ChiW4-1371</strain>
    </source>
</reference>
<evidence type="ECO:0000256" key="8">
    <source>
        <dbReference type="ARBA" id="ARBA00022729"/>
    </source>
</evidence>
<protein>
    <submittedName>
        <fullName evidence="16">Hydrogenase small subunit</fullName>
    </submittedName>
</protein>
<feature type="binding site" evidence="13">
    <location>
        <position position="252"/>
    </location>
    <ligand>
        <name>[4Fe-4S] cluster</name>
        <dbReference type="ChEBI" id="CHEBI:49883"/>
        <label>2</label>
    </ligand>
</feature>
<dbReference type="InterPro" id="IPR001821">
    <property type="entry name" value="NiFe_hydrogenase_ssu"/>
</dbReference>
<dbReference type="InterPro" id="IPR006137">
    <property type="entry name" value="NADH_UbQ_OxRdtase-like_20kDa"/>
</dbReference>
<dbReference type="EMBL" id="DXAQ01000024">
    <property type="protein sequence ID" value="HIZ88642.1"/>
    <property type="molecule type" value="Genomic_DNA"/>
</dbReference>
<dbReference type="InterPro" id="IPR006311">
    <property type="entry name" value="TAT_signal"/>
</dbReference>
<dbReference type="PROSITE" id="PS51318">
    <property type="entry name" value="TAT"/>
    <property type="match status" value="1"/>
</dbReference>
<dbReference type="GO" id="GO:0009375">
    <property type="term" value="C:ferredoxin hydrogenase complex"/>
    <property type="evidence" value="ECO:0007669"/>
    <property type="project" value="InterPro"/>
</dbReference>
<dbReference type="GO" id="GO:0016020">
    <property type="term" value="C:membrane"/>
    <property type="evidence" value="ECO:0007669"/>
    <property type="project" value="TreeGrafter"/>
</dbReference>